<name>A0A1M4XET0_LOKAT</name>
<dbReference type="GO" id="GO:0006829">
    <property type="term" value="P:zinc ion transport"/>
    <property type="evidence" value="ECO:0007669"/>
    <property type="project" value="UniProtKB-KW"/>
</dbReference>
<feature type="chain" id="PRO_5009908285" description="High-affinity zinc uptake system protein ZnuA" evidence="7">
    <location>
        <begin position="19"/>
        <end position="303"/>
    </location>
</feature>
<gene>
    <name evidence="8" type="ORF">SAMN05444339_102459</name>
</gene>
<feature type="region of interest" description="Disordered" evidence="6">
    <location>
        <begin position="107"/>
        <end position="137"/>
    </location>
</feature>
<dbReference type="RefSeq" id="WP_072856575.1">
    <property type="nucleotide sequence ID" value="NZ_FQUE01000002.1"/>
</dbReference>
<dbReference type="Proteomes" id="UP000183987">
    <property type="component" value="Unassembled WGS sequence"/>
</dbReference>
<dbReference type="InterPro" id="IPR050492">
    <property type="entry name" value="Bact_metal-bind_prot9"/>
</dbReference>
<feature type="compositionally biased region" description="Basic and acidic residues" evidence="6">
    <location>
        <begin position="111"/>
        <end position="137"/>
    </location>
</feature>
<keyword evidence="9" id="KW-1185">Reference proteome</keyword>
<dbReference type="Pfam" id="PF01297">
    <property type="entry name" value="ZnuA"/>
    <property type="match status" value="1"/>
</dbReference>
<dbReference type="AlphaFoldDB" id="A0A1M4XET0"/>
<keyword evidence="5" id="KW-0862">Zinc</keyword>
<dbReference type="Gene3D" id="3.40.50.1980">
    <property type="entry name" value="Nitrogenase molybdenum iron protein domain"/>
    <property type="match status" value="2"/>
</dbReference>
<dbReference type="SUPFAM" id="SSF53807">
    <property type="entry name" value="Helical backbone' metal receptor"/>
    <property type="match status" value="1"/>
</dbReference>
<organism evidence="8 9">
    <name type="scientific">Loktanella atrilutea</name>
    <dbReference type="NCBI Taxonomy" id="366533"/>
    <lineage>
        <taxon>Bacteria</taxon>
        <taxon>Pseudomonadati</taxon>
        <taxon>Pseudomonadota</taxon>
        <taxon>Alphaproteobacteria</taxon>
        <taxon>Rhodobacterales</taxon>
        <taxon>Roseobacteraceae</taxon>
        <taxon>Loktanella</taxon>
    </lineage>
</organism>
<keyword evidence="5" id="KW-0864">Zinc transport</keyword>
<feature type="signal peptide" evidence="7">
    <location>
        <begin position="1"/>
        <end position="18"/>
    </location>
</feature>
<evidence type="ECO:0000256" key="5">
    <source>
        <dbReference type="ARBA" id="ARBA00022906"/>
    </source>
</evidence>
<evidence type="ECO:0000256" key="6">
    <source>
        <dbReference type="SAM" id="MobiDB-lite"/>
    </source>
</evidence>
<keyword evidence="4 7" id="KW-0732">Signal</keyword>
<dbReference type="PANTHER" id="PTHR42953">
    <property type="entry name" value="HIGH-AFFINITY ZINC UPTAKE SYSTEM PROTEIN ZNUA-RELATED"/>
    <property type="match status" value="1"/>
</dbReference>
<accession>A0A1M4XET0</accession>
<dbReference type="GO" id="GO:0046872">
    <property type="term" value="F:metal ion binding"/>
    <property type="evidence" value="ECO:0007669"/>
    <property type="project" value="InterPro"/>
</dbReference>
<evidence type="ECO:0000256" key="3">
    <source>
        <dbReference type="ARBA" id="ARBA00022448"/>
    </source>
</evidence>
<dbReference type="EMBL" id="FQUE01000002">
    <property type="protein sequence ID" value="SHE92107.1"/>
    <property type="molecule type" value="Genomic_DNA"/>
</dbReference>
<evidence type="ECO:0000256" key="7">
    <source>
        <dbReference type="SAM" id="SignalP"/>
    </source>
</evidence>
<reference evidence="9" key="1">
    <citation type="submission" date="2016-11" db="EMBL/GenBank/DDBJ databases">
        <authorList>
            <person name="Varghese N."/>
            <person name="Submissions S."/>
        </authorList>
    </citation>
    <scope>NUCLEOTIDE SEQUENCE [LARGE SCALE GENOMIC DNA]</scope>
    <source>
        <strain evidence="9">DSM 29326</strain>
    </source>
</reference>
<dbReference type="InterPro" id="IPR006127">
    <property type="entry name" value="ZnuA-like"/>
</dbReference>
<dbReference type="PANTHER" id="PTHR42953:SF3">
    <property type="entry name" value="HIGH-AFFINITY ZINC UPTAKE SYSTEM PROTEIN ZNUA"/>
    <property type="match status" value="1"/>
</dbReference>
<comment type="similarity">
    <text evidence="1">Belongs to the bacterial solute-binding protein 9 family.</text>
</comment>
<protein>
    <recommendedName>
        <fullName evidence="2">High-affinity zinc uptake system protein ZnuA</fullName>
    </recommendedName>
</protein>
<evidence type="ECO:0000256" key="1">
    <source>
        <dbReference type="ARBA" id="ARBA00011028"/>
    </source>
</evidence>
<sequence length="303" mass="31806">MRHLLTTTFILAAAAAQADAPRVVADIVPVHSLVAQVMDGVAVPGLIVPPGADAHHMALRPSDASNLSQADVVIWVGADLTPWLVDPLTTLAPKAATLTLLDAPGWTPRAAPDDHDAEHHDAEGHEAEGHHHDRDPHAWLDPEIASVWVGAIRDTLATTDPDNAMTYAANAEKALAGLAALRKTITTDLSGLPGGTWVAPHDAFGYFEKRFDLPAGGAISDSEAEEPGPAHLSDLRAQVKAGEITCVLSETNAPTRYADLLTEGTAARQAVIDDTGMTLTPGPALYAELLTDIATTLKTCIQP</sequence>
<proteinExistence type="inferred from homology"/>
<keyword evidence="5" id="KW-0406">Ion transport</keyword>
<keyword evidence="3" id="KW-0813">Transport</keyword>
<dbReference type="OrthoDB" id="7346865at2"/>
<evidence type="ECO:0000313" key="9">
    <source>
        <dbReference type="Proteomes" id="UP000183987"/>
    </source>
</evidence>
<evidence type="ECO:0000313" key="8">
    <source>
        <dbReference type="EMBL" id="SHE92107.1"/>
    </source>
</evidence>
<evidence type="ECO:0000256" key="4">
    <source>
        <dbReference type="ARBA" id="ARBA00022729"/>
    </source>
</evidence>
<evidence type="ECO:0000256" key="2">
    <source>
        <dbReference type="ARBA" id="ARBA00015915"/>
    </source>
</evidence>
<dbReference type="STRING" id="366533.SAMN05444339_102459"/>